<comment type="caution">
    <text evidence="2">The sequence shown here is derived from an EMBL/GenBank/DDBJ whole genome shotgun (WGS) entry which is preliminary data.</text>
</comment>
<feature type="transmembrane region" description="Helical" evidence="1">
    <location>
        <begin position="154"/>
        <end position="175"/>
    </location>
</feature>
<evidence type="ECO:0000256" key="1">
    <source>
        <dbReference type="SAM" id="Phobius"/>
    </source>
</evidence>
<dbReference type="GO" id="GO:0016020">
    <property type="term" value="C:membrane"/>
    <property type="evidence" value="ECO:0007669"/>
    <property type="project" value="GOC"/>
</dbReference>
<dbReference type="PANTHER" id="PTHR28026">
    <property type="entry name" value="DUF962 DOMAIN PROTEIN (AFU_ORTHOLOGUE AFUA_8G05310)"/>
    <property type="match status" value="1"/>
</dbReference>
<evidence type="ECO:0000313" key="2">
    <source>
        <dbReference type="EMBL" id="KAA1088727.1"/>
    </source>
</evidence>
<reference evidence="2 3" key="1">
    <citation type="submission" date="2019-05" db="EMBL/GenBank/DDBJ databases">
        <title>Emergence of the Ug99 lineage of the wheat stem rust pathogen through somatic hybridization.</title>
        <authorList>
            <person name="Li F."/>
            <person name="Upadhyaya N.M."/>
            <person name="Sperschneider J."/>
            <person name="Matny O."/>
            <person name="Nguyen-Phuc H."/>
            <person name="Mago R."/>
            <person name="Raley C."/>
            <person name="Miller M.E."/>
            <person name="Silverstein K.A.T."/>
            <person name="Henningsen E."/>
            <person name="Hirsch C.D."/>
            <person name="Visser B."/>
            <person name="Pretorius Z.A."/>
            <person name="Steffenson B.J."/>
            <person name="Schwessinger B."/>
            <person name="Dodds P.N."/>
            <person name="Figueroa M."/>
        </authorList>
    </citation>
    <scope>NUCLEOTIDE SEQUENCE [LARGE SCALE GENOMIC DNA]</scope>
    <source>
        <strain evidence="2 3">Ug99</strain>
    </source>
</reference>
<feature type="transmembrane region" description="Helical" evidence="1">
    <location>
        <begin position="187"/>
        <end position="208"/>
    </location>
</feature>
<accession>A0A5B0NHM6</accession>
<dbReference type="GO" id="GO:0005783">
    <property type="term" value="C:endoplasmic reticulum"/>
    <property type="evidence" value="ECO:0007669"/>
    <property type="project" value="TreeGrafter"/>
</dbReference>
<dbReference type="Proteomes" id="UP000325313">
    <property type="component" value="Unassembled WGS sequence"/>
</dbReference>
<keyword evidence="1" id="KW-1133">Transmembrane helix</keyword>
<keyword evidence="1" id="KW-0472">Membrane</keyword>
<name>A0A5B0NHM6_PUCGR</name>
<feature type="transmembrane region" description="Helical" evidence="1">
    <location>
        <begin position="117"/>
        <end position="142"/>
    </location>
</feature>
<dbReference type="Pfam" id="PF06127">
    <property type="entry name" value="Mpo1-like"/>
    <property type="match status" value="1"/>
</dbReference>
<dbReference type="EMBL" id="VDEP01000405">
    <property type="protein sequence ID" value="KAA1088727.1"/>
    <property type="molecule type" value="Genomic_DNA"/>
</dbReference>
<organism evidence="2 3">
    <name type="scientific">Puccinia graminis f. sp. tritici</name>
    <dbReference type="NCBI Taxonomy" id="56615"/>
    <lineage>
        <taxon>Eukaryota</taxon>
        <taxon>Fungi</taxon>
        <taxon>Dikarya</taxon>
        <taxon>Basidiomycota</taxon>
        <taxon>Pucciniomycotina</taxon>
        <taxon>Pucciniomycetes</taxon>
        <taxon>Pucciniales</taxon>
        <taxon>Pucciniaceae</taxon>
        <taxon>Puccinia</taxon>
    </lineage>
</organism>
<evidence type="ECO:0000313" key="3">
    <source>
        <dbReference type="Proteomes" id="UP000325313"/>
    </source>
</evidence>
<gene>
    <name evidence="2" type="ORF">PGTUg99_023886</name>
</gene>
<proteinExistence type="predicted"/>
<feature type="transmembrane region" description="Helical" evidence="1">
    <location>
        <begin position="54"/>
        <end position="72"/>
    </location>
</feature>
<dbReference type="GO" id="GO:0046521">
    <property type="term" value="P:sphingoid catabolic process"/>
    <property type="evidence" value="ECO:0007669"/>
    <property type="project" value="TreeGrafter"/>
</dbReference>
<dbReference type="PANTHER" id="PTHR28026:SF9">
    <property type="entry name" value="2-HYDROXY-PALMITIC ACID DIOXYGENASE MPO1"/>
    <property type="match status" value="1"/>
</dbReference>
<sequence length="246" mass="27576">MSATYSKEDQQHPATAIIDQDTPLLSTSPRSYSIFNLEDQFLFYGQYHHNPVNIIIHLICVPLIFFTTLILVHQFSFFGQTILGSVGLPELVVRTGWFGGEGTMYELNMSTMTSIGYAVYFIALEPLAGLLYMPILLSFGHWSNLLVQAFPQSYFYPVLAVWAFSWILQFIGHGHFEKRKPALLDNLFQSIVLAVFFVWIEALFFLGYKPKLAASIHRKINAAVAHFKAAASAAQLPHTPPGSKAA</sequence>
<keyword evidence="1" id="KW-0812">Transmembrane</keyword>
<protein>
    <recommendedName>
        <fullName evidence="4">DUF962 domain protein</fullName>
    </recommendedName>
</protein>
<dbReference type="InterPro" id="IPR009305">
    <property type="entry name" value="Mpo1-like"/>
</dbReference>
<dbReference type="AlphaFoldDB" id="A0A5B0NHM6"/>
<evidence type="ECO:0008006" key="4">
    <source>
        <dbReference type="Google" id="ProtNLM"/>
    </source>
</evidence>